<sequence>MKGCLKLDKNNFFDNYFKLLTLLFWPIILYKWLFIANESVEYKLFIIFAILSIIYIISFLFIFYKDKNIKLITILYRISTLLAFLFTLGSFLLFPKNLFWLYLKMLFLILYFYFSCVKVSKYKIDEGVVGIIGSILLLVITIFY</sequence>
<dbReference type="EMBL" id="NOJZ02000001">
    <property type="protein sequence ID" value="RDY24701.1"/>
    <property type="molecule type" value="Genomic_DNA"/>
</dbReference>
<evidence type="ECO:0000313" key="3">
    <source>
        <dbReference type="Proteomes" id="UP000243494"/>
    </source>
</evidence>
<feature type="transmembrane region" description="Helical" evidence="1">
    <location>
        <begin position="42"/>
        <end position="62"/>
    </location>
</feature>
<dbReference type="OrthoDB" id="1755858at2"/>
<evidence type="ECO:0000313" key="2">
    <source>
        <dbReference type="EMBL" id="RDY24701.1"/>
    </source>
</evidence>
<feature type="transmembrane region" description="Helical" evidence="1">
    <location>
        <begin position="99"/>
        <end position="117"/>
    </location>
</feature>
<organism evidence="2 3">
    <name type="scientific">Romboutsia maritimum</name>
    <dbReference type="NCBI Taxonomy" id="2020948"/>
    <lineage>
        <taxon>Bacteria</taxon>
        <taxon>Bacillati</taxon>
        <taxon>Bacillota</taxon>
        <taxon>Clostridia</taxon>
        <taxon>Peptostreptococcales</taxon>
        <taxon>Peptostreptococcaceae</taxon>
        <taxon>Romboutsia</taxon>
    </lineage>
</organism>
<keyword evidence="1" id="KW-1133">Transmembrane helix</keyword>
<keyword evidence="3" id="KW-1185">Reference proteome</keyword>
<dbReference type="AlphaFoldDB" id="A0A371IW43"/>
<protein>
    <submittedName>
        <fullName evidence="2">Uncharacterized protein</fullName>
    </submittedName>
</protein>
<feature type="transmembrane region" description="Helical" evidence="1">
    <location>
        <begin position="124"/>
        <end position="143"/>
    </location>
</feature>
<evidence type="ECO:0000256" key="1">
    <source>
        <dbReference type="SAM" id="Phobius"/>
    </source>
</evidence>
<feature type="transmembrane region" description="Helical" evidence="1">
    <location>
        <begin position="16"/>
        <end position="36"/>
    </location>
</feature>
<gene>
    <name evidence="2" type="ORF">CHF27_000435</name>
</gene>
<comment type="caution">
    <text evidence="2">The sequence shown here is derived from an EMBL/GenBank/DDBJ whole genome shotgun (WGS) entry which is preliminary data.</text>
</comment>
<accession>A0A371IW43</accession>
<keyword evidence="1" id="KW-0812">Transmembrane</keyword>
<keyword evidence="1" id="KW-0472">Membrane</keyword>
<name>A0A371IW43_9FIRM</name>
<proteinExistence type="predicted"/>
<reference evidence="2 3" key="1">
    <citation type="journal article" date="2017" name="Genome Announc.">
        <title>Draft Genome Sequence of Romboutsia maritimum sp. nov. Strain CCRI-22766(T), Isolated from Coastal Estuarine Mud.</title>
        <authorList>
            <person name="Maheux A.F."/>
            <person name="Boudreau D.K."/>
            <person name="Berube E."/>
            <person name="Boissinot M."/>
            <person name="Raymond F."/>
            <person name="Brodeur S."/>
            <person name="Corbeil J."/>
            <person name="Brightwell G."/>
            <person name="Broda D."/>
            <person name="Omar R.F."/>
            <person name="Bergeron M.G."/>
        </authorList>
    </citation>
    <scope>NUCLEOTIDE SEQUENCE [LARGE SCALE GENOMIC DNA]</scope>
    <source>
        <strain evidence="2 3">CCRI-22766</strain>
    </source>
</reference>
<dbReference type="Proteomes" id="UP000243494">
    <property type="component" value="Unassembled WGS sequence"/>
</dbReference>
<feature type="transmembrane region" description="Helical" evidence="1">
    <location>
        <begin position="74"/>
        <end position="93"/>
    </location>
</feature>